<evidence type="ECO:0000256" key="6">
    <source>
        <dbReference type="ARBA" id="ARBA00038076"/>
    </source>
</evidence>
<keyword evidence="5 7" id="KW-0472">Membrane</keyword>
<keyword evidence="2" id="KW-1003">Cell membrane</keyword>
<evidence type="ECO:0000256" key="5">
    <source>
        <dbReference type="ARBA" id="ARBA00023136"/>
    </source>
</evidence>
<keyword evidence="3 7" id="KW-0812">Transmembrane</keyword>
<evidence type="ECO:0000313" key="11">
    <source>
        <dbReference type="Proteomes" id="UP000468735"/>
    </source>
</evidence>
<keyword evidence="11" id="KW-1185">Reference proteome</keyword>
<proteinExistence type="inferred from homology"/>
<comment type="subcellular location">
    <subcellularLocation>
        <location evidence="1">Cell membrane</location>
        <topology evidence="1">Multi-pass membrane protein</topology>
    </subcellularLocation>
</comment>
<feature type="transmembrane region" description="Helical" evidence="7">
    <location>
        <begin position="252"/>
        <end position="280"/>
    </location>
</feature>
<dbReference type="GO" id="GO:0005886">
    <property type="term" value="C:plasma membrane"/>
    <property type="evidence" value="ECO:0007669"/>
    <property type="project" value="UniProtKB-SubCell"/>
</dbReference>
<comment type="caution">
    <text evidence="10">The sequence shown here is derived from an EMBL/GenBank/DDBJ whole genome shotgun (WGS) entry which is preliminary data.</text>
</comment>
<organism evidence="10 11">
    <name type="scientific">Actinomadura rudentiformis</name>
    <dbReference type="NCBI Taxonomy" id="359158"/>
    <lineage>
        <taxon>Bacteria</taxon>
        <taxon>Bacillati</taxon>
        <taxon>Actinomycetota</taxon>
        <taxon>Actinomycetes</taxon>
        <taxon>Streptosporangiales</taxon>
        <taxon>Thermomonosporaceae</taxon>
        <taxon>Actinomadura</taxon>
    </lineage>
</organism>
<name>A0A6H9YHK8_9ACTN</name>
<reference evidence="10 11" key="1">
    <citation type="submission" date="2019-09" db="EMBL/GenBank/DDBJ databases">
        <title>Actinomadura physcomitrii sp. nov., a novel actinomycete isolated from moss [Physcomitrium sphaericum (Ludw) Fuernr].</title>
        <authorList>
            <person name="Zhuang X."/>
            <person name="Liu C."/>
        </authorList>
    </citation>
    <scope>NUCLEOTIDE SEQUENCE [LARGE SCALE GENOMIC DNA]</scope>
    <source>
        <strain evidence="10 11">HMC1</strain>
    </source>
</reference>
<evidence type="ECO:0000256" key="3">
    <source>
        <dbReference type="ARBA" id="ARBA00022692"/>
    </source>
</evidence>
<dbReference type="InterPro" id="IPR003838">
    <property type="entry name" value="ABC3_permease_C"/>
</dbReference>
<dbReference type="AlphaFoldDB" id="A0A6H9YHK8"/>
<evidence type="ECO:0000256" key="7">
    <source>
        <dbReference type="SAM" id="Phobius"/>
    </source>
</evidence>
<dbReference type="OrthoDB" id="9780560at2"/>
<comment type="similarity">
    <text evidence="6">Belongs to the ABC-4 integral membrane protein family.</text>
</comment>
<feature type="domain" description="MacB-like periplasmic core" evidence="9">
    <location>
        <begin position="1"/>
        <end position="214"/>
    </location>
</feature>
<evidence type="ECO:0000259" key="9">
    <source>
        <dbReference type="Pfam" id="PF12704"/>
    </source>
</evidence>
<evidence type="ECO:0000256" key="2">
    <source>
        <dbReference type="ARBA" id="ARBA00022475"/>
    </source>
</evidence>
<protein>
    <submittedName>
        <fullName evidence="10">ABC transporter permease</fullName>
    </submittedName>
</protein>
<evidence type="ECO:0000313" key="10">
    <source>
        <dbReference type="EMBL" id="KAB2337810.1"/>
    </source>
</evidence>
<dbReference type="InterPro" id="IPR025857">
    <property type="entry name" value="MacB_PCD"/>
</dbReference>
<feature type="domain" description="ABC3 transporter permease C-terminal" evidence="8">
    <location>
        <begin position="259"/>
        <end position="371"/>
    </location>
</feature>
<dbReference type="PANTHER" id="PTHR30572">
    <property type="entry name" value="MEMBRANE COMPONENT OF TRANSPORTER-RELATED"/>
    <property type="match status" value="1"/>
</dbReference>
<gene>
    <name evidence="10" type="ORF">F8566_49445</name>
</gene>
<evidence type="ECO:0000256" key="1">
    <source>
        <dbReference type="ARBA" id="ARBA00004651"/>
    </source>
</evidence>
<keyword evidence="4 7" id="KW-1133">Transmembrane helix</keyword>
<accession>A0A6H9YHK8</accession>
<dbReference type="EMBL" id="WBMT01000043">
    <property type="protein sequence ID" value="KAB2337810.1"/>
    <property type="molecule type" value="Genomic_DNA"/>
</dbReference>
<dbReference type="GO" id="GO:0022857">
    <property type="term" value="F:transmembrane transporter activity"/>
    <property type="evidence" value="ECO:0007669"/>
    <property type="project" value="TreeGrafter"/>
</dbReference>
<feature type="transmembrane region" description="Helical" evidence="7">
    <location>
        <begin position="343"/>
        <end position="364"/>
    </location>
</feature>
<dbReference type="Pfam" id="PF02687">
    <property type="entry name" value="FtsX"/>
    <property type="match status" value="1"/>
</dbReference>
<evidence type="ECO:0000256" key="4">
    <source>
        <dbReference type="ARBA" id="ARBA00022989"/>
    </source>
</evidence>
<dbReference type="Pfam" id="PF12704">
    <property type="entry name" value="MacB_PCD"/>
    <property type="match status" value="1"/>
</dbReference>
<dbReference type="PANTHER" id="PTHR30572:SF4">
    <property type="entry name" value="ABC TRANSPORTER PERMEASE YTRF"/>
    <property type="match status" value="1"/>
</dbReference>
<sequence length="377" mass="38613">MLGTVLGVGAFVAVLGLTSTATGQIGARFDALRNTTVVVNDAGTSREPGPVGFPSDADARITALNGATSAGVWWMVPLRRPIIGATATVTAGSHANAGDVPVLAASPGLFAVTAPAMRSGTLFNRSHEHRRAQVAVLGAAAARQLGIAQLNAQPAVFINGLPFTIVGIIDDVARVPDLLMGITVPRSTAERLFPPPDPGSRPAQMVIQTERGAAQLVARQAPVALRPDAPARLRAVPPPDPRSLRDEVDTDLAGLFLALAGISLVIGAVGIANTTLVAVLERVQEIGLRRSLGARPRHVAVQFLTESTALGLLGGLIGTAAGVGAVLAVAIVRQWTAILEPAAVLPGPVIGALVGMVAGAYPAIRAARIEPLEALRR</sequence>
<dbReference type="InterPro" id="IPR050250">
    <property type="entry name" value="Macrolide_Exporter_MacB"/>
</dbReference>
<evidence type="ECO:0000259" key="8">
    <source>
        <dbReference type="Pfam" id="PF02687"/>
    </source>
</evidence>
<feature type="transmembrane region" description="Helical" evidence="7">
    <location>
        <begin position="301"/>
        <end position="331"/>
    </location>
</feature>
<dbReference type="Proteomes" id="UP000468735">
    <property type="component" value="Unassembled WGS sequence"/>
</dbReference>